<evidence type="ECO:0000313" key="2">
    <source>
        <dbReference type="EMBL" id="EGO59366.1"/>
    </source>
</evidence>
<dbReference type="Pfam" id="PF26571">
    <property type="entry name" value="VldE"/>
    <property type="match status" value="1"/>
</dbReference>
<dbReference type="AlphaFoldDB" id="F8MG40"/>
<sequence length="100" mass="11295">VVAAFPRRVRQIYCIRDGKAGATSDHCTGKAFDFMCSDAGGVPTKSGREIAEWVMNNRSTLNLKYVIWGQKIWSPSIGSVKSWTSWRTMENRGSITQNHW</sequence>
<reference evidence="3" key="1">
    <citation type="journal article" date="2011" name="Genetics">
        <title>Massive changes in genome architecture accompany the transition to self-fertility in the filamentous fungus Neurospora tetrasperma.</title>
        <authorList>
            <person name="Ellison C.E."/>
            <person name="Stajich J.E."/>
            <person name="Jacobson D.J."/>
            <person name="Natvig D.O."/>
            <person name="Lapidus A."/>
            <person name="Foster B."/>
            <person name="Aerts A."/>
            <person name="Riley R."/>
            <person name="Lindquist E.A."/>
            <person name="Grigoriev I.V."/>
            <person name="Taylor J.W."/>
        </authorList>
    </citation>
    <scope>NUCLEOTIDE SEQUENCE [LARGE SCALE GENOMIC DNA]</scope>
    <source>
        <strain evidence="3">FGSC 2508 / P0657</strain>
    </source>
</reference>
<dbReference type="HOGENOM" id="CLU_2312849_0_0_1"/>
<dbReference type="EMBL" id="GL891303">
    <property type="protein sequence ID" value="EGO59366.1"/>
    <property type="molecule type" value="Genomic_DNA"/>
</dbReference>
<dbReference type="GeneID" id="20827738"/>
<dbReference type="InterPro" id="IPR058593">
    <property type="entry name" value="ARB_07466-like_C"/>
</dbReference>
<dbReference type="VEuPathDB" id="FungiDB:NEUTE1DRAFT_40229"/>
<feature type="non-terminal residue" evidence="2">
    <location>
        <position position="1"/>
    </location>
</feature>
<evidence type="ECO:0000259" key="1">
    <source>
        <dbReference type="Pfam" id="PF26571"/>
    </source>
</evidence>
<accession>F8MG40</accession>
<dbReference type="RefSeq" id="XP_009848843.1">
    <property type="nucleotide sequence ID" value="XM_009850541.1"/>
</dbReference>
<dbReference type="OrthoDB" id="2251794at2759"/>
<evidence type="ECO:0000313" key="3">
    <source>
        <dbReference type="Proteomes" id="UP000008065"/>
    </source>
</evidence>
<protein>
    <recommendedName>
        <fullName evidence="1">ARB-07466-like C-terminal domain-containing protein</fullName>
    </recommendedName>
</protein>
<keyword evidence="3" id="KW-1185">Reference proteome</keyword>
<dbReference type="Proteomes" id="UP000008065">
    <property type="component" value="Unassembled WGS sequence"/>
</dbReference>
<feature type="domain" description="ARB-07466-like C-terminal" evidence="1">
    <location>
        <begin position="1"/>
        <end position="100"/>
    </location>
</feature>
<proteinExistence type="predicted"/>
<name>F8MG40_NEUT8</name>
<dbReference type="KEGG" id="nte:NEUTE1DRAFT40229"/>
<gene>
    <name evidence="2" type="ORF">NEUTE1DRAFT_40229</name>
</gene>
<organism evidence="2 3">
    <name type="scientific">Neurospora tetrasperma (strain FGSC 2508 / ATCC MYA-4615 / P0657)</name>
    <dbReference type="NCBI Taxonomy" id="510951"/>
    <lineage>
        <taxon>Eukaryota</taxon>
        <taxon>Fungi</taxon>
        <taxon>Dikarya</taxon>
        <taxon>Ascomycota</taxon>
        <taxon>Pezizomycotina</taxon>
        <taxon>Sordariomycetes</taxon>
        <taxon>Sordariomycetidae</taxon>
        <taxon>Sordariales</taxon>
        <taxon>Sordariaceae</taxon>
        <taxon>Neurospora</taxon>
    </lineage>
</organism>